<keyword evidence="2" id="KW-0677">Repeat</keyword>
<evidence type="ECO:0000259" key="5">
    <source>
        <dbReference type="PROSITE" id="PS50835"/>
    </source>
</evidence>
<dbReference type="DNASU" id="594946"/>
<dbReference type="Ensembl" id="ENSXETT00000027608">
    <property type="protein sequence ID" value="ENSXETP00000027608"/>
    <property type="gene ID" value="ENSXETG00000036401"/>
</dbReference>
<evidence type="ECO:0000256" key="2">
    <source>
        <dbReference type="ARBA" id="ARBA00022737"/>
    </source>
</evidence>
<dbReference type="GeneTree" id="ENSGT01050000244808"/>
<dbReference type="PROSITE" id="PS50835">
    <property type="entry name" value="IG_LIKE"/>
    <property type="match status" value="2"/>
</dbReference>
<reference evidence="6" key="2">
    <citation type="submission" date="2013-01" db="UniProtKB">
        <authorList>
            <consortium name="Ensembl"/>
        </authorList>
    </citation>
    <scope>IDENTIFICATION</scope>
</reference>
<reference evidence="6" key="1">
    <citation type="journal article" date="2010" name="Science">
        <title>The genome of the Western clawed frog Xenopus tropicalis.</title>
        <authorList>
            <person name="Hellsten U."/>
            <person name="Harland R.M."/>
            <person name="Gilchrist M.J."/>
            <person name="Hendrix D."/>
            <person name="Jurka J."/>
            <person name="Kapitonov V."/>
            <person name="Ovcharenko I."/>
            <person name="Putnam N.H."/>
            <person name="Shu S."/>
            <person name="Taher L."/>
            <person name="Blitz I.L."/>
            <person name="Blumberg B."/>
            <person name="Dichmann D.S."/>
            <person name="Dubchak I."/>
            <person name="Amaya E."/>
            <person name="Detter J.C."/>
            <person name="Fletcher R."/>
            <person name="Gerhard D.S."/>
            <person name="Goodstein D."/>
            <person name="Graves T."/>
            <person name="Grigoriev I.V."/>
            <person name="Grimwood J."/>
            <person name="Kawashima T."/>
            <person name="Lindquist E."/>
            <person name="Lucas S.M."/>
            <person name="Mead P.E."/>
            <person name="Mitros T."/>
            <person name="Ogino H."/>
            <person name="Ohta Y."/>
            <person name="Poliakov A.V."/>
            <person name="Pollet N."/>
            <person name="Robert J."/>
            <person name="Salamov A."/>
            <person name="Sater A.K."/>
            <person name="Schmutz J."/>
            <person name="Terry A."/>
            <person name="Vize P.D."/>
            <person name="Warren W.C."/>
            <person name="Wells D."/>
            <person name="Wills A."/>
            <person name="Wilson R.K."/>
            <person name="Zimmerman L.B."/>
            <person name="Zorn A.M."/>
            <person name="Grainger R."/>
            <person name="Grammer T."/>
            <person name="Khokha M.K."/>
            <person name="Richardson P.M."/>
            <person name="Rokhsar D.S."/>
        </authorList>
    </citation>
    <scope>NUCLEOTIDE SEQUENCE [LARGE SCALE GENOMIC DNA]</scope>
    <source>
        <strain evidence="6">Nigerian</strain>
    </source>
</reference>
<name>A0A7D9NKJ1_XENTR</name>
<dbReference type="PANTHER" id="PTHR11481">
    <property type="entry name" value="IMMUNOGLOBULIN FC RECEPTOR"/>
    <property type="match status" value="1"/>
</dbReference>
<dbReference type="InterPro" id="IPR007110">
    <property type="entry name" value="Ig-like_dom"/>
</dbReference>
<evidence type="ECO:0000313" key="6">
    <source>
        <dbReference type="Ensembl" id="ENSXETP00000027608"/>
    </source>
</evidence>
<dbReference type="InterPro" id="IPR036179">
    <property type="entry name" value="Ig-like_dom_sf"/>
</dbReference>
<dbReference type="PANTHER" id="PTHR11481:SF64">
    <property type="entry name" value="FC RECEPTOR-LIKE PROTEIN 4"/>
    <property type="match status" value="1"/>
</dbReference>
<feature type="domain" description="Ig-like" evidence="5">
    <location>
        <begin position="29"/>
        <end position="105"/>
    </location>
</feature>
<dbReference type="SMART" id="SM00409">
    <property type="entry name" value="IG"/>
    <property type="match status" value="3"/>
</dbReference>
<dbReference type="InterPro" id="IPR003598">
    <property type="entry name" value="Ig_sub2"/>
</dbReference>
<sequence length="324" mass="36112">MFLQVLTSFLSNTLMFKQISVCVGAAARPVIFFSPNWNPISEGESVTLSCNVAPTAHGNLGYSWYRYGERIPGDQQRLVIQAARVTDSGNYQCQAGASERSDSVRLDIRTDLLILQAPPAVHEGDSLSLRCHSRPGYVTRNPVFYKDNKPIGPPVSGSELQIGRVNVTVSGTYGCEKDIYYKYNYHTYSAKQYILVSGNGTQSNVIFMFELIEDHVAYIIIPIIFLELFSAPQIKVSSDQMTEGDHMTITCDTELRPHRATTELQFAFYRNGHNVQGFSLSNQYGVPSAQLEDSGIYTCEVQTPTGSVRKRSNVGHIHIQGEYK</sequence>
<dbReference type="InterPro" id="IPR013783">
    <property type="entry name" value="Ig-like_fold"/>
</dbReference>
<evidence type="ECO:0000256" key="3">
    <source>
        <dbReference type="ARBA" id="ARBA00023157"/>
    </source>
</evidence>
<organism evidence="6">
    <name type="scientific">Xenopus tropicalis</name>
    <name type="common">Western clawed frog</name>
    <name type="synonym">Silurana tropicalis</name>
    <dbReference type="NCBI Taxonomy" id="8364"/>
    <lineage>
        <taxon>Eukaryota</taxon>
        <taxon>Metazoa</taxon>
        <taxon>Chordata</taxon>
        <taxon>Craniata</taxon>
        <taxon>Vertebrata</taxon>
        <taxon>Euteleostomi</taxon>
        <taxon>Amphibia</taxon>
        <taxon>Batrachia</taxon>
        <taxon>Anura</taxon>
        <taxon>Pipoidea</taxon>
        <taxon>Pipidae</taxon>
        <taxon>Xenopodinae</taxon>
        <taxon>Xenopus</taxon>
        <taxon>Silurana</taxon>
    </lineage>
</organism>
<proteinExistence type="predicted"/>
<evidence type="ECO:0000256" key="1">
    <source>
        <dbReference type="ARBA" id="ARBA00022729"/>
    </source>
</evidence>
<evidence type="ECO:0000256" key="4">
    <source>
        <dbReference type="ARBA" id="ARBA00023319"/>
    </source>
</evidence>
<dbReference type="SUPFAM" id="SSF48726">
    <property type="entry name" value="Immunoglobulin"/>
    <property type="match status" value="3"/>
</dbReference>
<protein>
    <recommendedName>
        <fullName evidence="5">Ig-like domain-containing protein</fullName>
    </recommendedName>
</protein>
<feature type="domain" description="Ig-like" evidence="5">
    <location>
        <begin position="232"/>
        <end position="315"/>
    </location>
</feature>
<keyword evidence="3" id="KW-1015">Disulfide bond</keyword>
<keyword evidence="4" id="KW-0393">Immunoglobulin domain</keyword>
<dbReference type="SMART" id="SM00408">
    <property type="entry name" value="IGc2"/>
    <property type="match status" value="3"/>
</dbReference>
<dbReference type="FunFam" id="2.60.40.10:FF:000651">
    <property type="entry name" value="Fc receptor like 1"/>
    <property type="match status" value="1"/>
</dbReference>
<dbReference type="AlphaFoldDB" id="A0A7D9NKJ1"/>
<dbReference type="InterPro" id="IPR003599">
    <property type="entry name" value="Ig_sub"/>
</dbReference>
<accession>A0A7D9NKJ1</accession>
<keyword evidence="1" id="KW-0732">Signal</keyword>
<dbReference type="Pfam" id="PF13895">
    <property type="entry name" value="Ig_2"/>
    <property type="match status" value="2"/>
</dbReference>
<dbReference type="Gene3D" id="2.60.40.10">
    <property type="entry name" value="Immunoglobulins"/>
    <property type="match status" value="3"/>
</dbReference>
<dbReference type="InterPro" id="IPR050488">
    <property type="entry name" value="Ig_Fc_receptor"/>
</dbReference>